<dbReference type="GO" id="GO:0000976">
    <property type="term" value="F:transcription cis-regulatory region binding"/>
    <property type="evidence" value="ECO:0007669"/>
    <property type="project" value="TreeGrafter"/>
</dbReference>
<keyword evidence="5" id="KW-0678">Repressor</keyword>
<evidence type="ECO:0000256" key="9">
    <source>
        <dbReference type="ARBA" id="ARBA00023125"/>
    </source>
</evidence>
<feature type="binding site" evidence="12">
    <location>
        <position position="124"/>
    </location>
    <ligand>
        <name>Fe cation</name>
        <dbReference type="ChEBI" id="CHEBI:24875"/>
    </ligand>
</feature>
<evidence type="ECO:0000313" key="13">
    <source>
        <dbReference type="EMBL" id="TQL64757.1"/>
    </source>
</evidence>
<dbReference type="InterPro" id="IPR036390">
    <property type="entry name" value="WH_DNA-bd_sf"/>
</dbReference>
<feature type="binding site" evidence="11">
    <location>
        <position position="135"/>
    </location>
    <ligand>
        <name>Zn(2+)</name>
        <dbReference type="ChEBI" id="CHEBI:29105"/>
    </ligand>
</feature>
<evidence type="ECO:0000256" key="11">
    <source>
        <dbReference type="PIRSR" id="PIRSR602481-1"/>
    </source>
</evidence>
<proteinExistence type="inferred from homology"/>
<dbReference type="EMBL" id="VFOS01000001">
    <property type="protein sequence ID" value="TQL64757.1"/>
    <property type="molecule type" value="Genomic_DNA"/>
</dbReference>
<dbReference type="GO" id="GO:0005829">
    <property type="term" value="C:cytosol"/>
    <property type="evidence" value="ECO:0007669"/>
    <property type="project" value="TreeGrafter"/>
</dbReference>
<evidence type="ECO:0000256" key="2">
    <source>
        <dbReference type="ARBA" id="ARBA00007957"/>
    </source>
</evidence>
<keyword evidence="9" id="KW-0238">DNA-binding</keyword>
<keyword evidence="10" id="KW-0804">Transcription</keyword>
<name>A0A542ZWN0_RARFA</name>
<comment type="caution">
    <text evidence="13">The sequence shown here is derived from an EMBL/GenBank/DDBJ whole genome shotgun (WGS) entry which is preliminary data.</text>
</comment>
<feature type="binding site" evidence="12">
    <location>
        <position position="107"/>
    </location>
    <ligand>
        <name>Fe cation</name>
        <dbReference type="ChEBI" id="CHEBI:24875"/>
    </ligand>
</feature>
<evidence type="ECO:0000256" key="5">
    <source>
        <dbReference type="ARBA" id="ARBA00022491"/>
    </source>
</evidence>
<evidence type="ECO:0000256" key="12">
    <source>
        <dbReference type="PIRSR" id="PIRSR602481-2"/>
    </source>
</evidence>
<comment type="similarity">
    <text evidence="2">Belongs to the Fur family.</text>
</comment>
<dbReference type="Pfam" id="PF01475">
    <property type="entry name" value="FUR"/>
    <property type="match status" value="1"/>
</dbReference>
<keyword evidence="6 11" id="KW-0479">Metal-binding</keyword>
<dbReference type="GO" id="GO:1900376">
    <property type="term" value="P:regulation of secondary metabolite biosynthetic process"/>
    <property type="evidence" value="ECO:0007669"/>
    <property type="project" value="TreeGrafter"/>
</dbReference>
<keyword evidence="14" id="KW-1185">Reference proteome</keyword>
<evidence type="ECO:0000256" key="3">
    <source>
        <dbReference type="ARBA" id="ARBA00011738"/>
    </source>
</evidence>
<feature type="binding site" evidence="11">
    <location>
        <position position="132"/>
    </location>
    <ligand>
        <name>Zn(2+)</name>
        <dbReference type="ChEBI" id="CHEBI:29105"/>
    </ligand>
</feature>
<dbReference type="GO" id="GO:0008270">
    <property type="term" value="F:zinc ion binding"/>
    <property type="evidence" value="ECO:0007669"/>
    <property type="project" value="TreeGrafter"/>
</dbReference>
<accession>A0A542ZWN0</accession>
<dbReference type="Gene3D" id="1.10.10.10">
    <property type="entry name" value="Winged helix-like DNA-binding domain superfamily/Winged helix DNA-binding domain"/>
    <property type="match status" value="1"/>
</dbReference>
<evidence type="ECO:0000256" key="8">
    <source>
        <dbReference type="ARBA" id="ARBA00023015"/>
    </source>
</evidence>
<comment type="subunit">
    <text evidence="3">Homodimer.</text>
</comment>
<feature type="binding site" evidence="11">
    <location>
        <position position="96"/>
    </location>
    <ligand>
        <name>Zn(2+)</name>
        <dbReference type="ChEBI" id="CHEBI:29105"/>
    </ligand>
</feature>
<evidence type="ECO:0000256" key="6">
    <source>
        <dbReference type="ARBA" id="ARBA00022723"/>
    </source>
</evidence>
<feature type="binding site" evidence="11">
    <location>
        <position position="93"/>
    </location>
    <ligand>
        <name>Zn(2+)</name>
        <dbReference type="ChEBI" id="CHEBI:29105"/>
    </ligand>
</feature>
<dbReference type="InterPro" id="IPR036388">
    <property type="entry name" value="WH-like_DNA-bd_sf"/>
</dbReference>
<feature type="binding site" evidence="12">
    <location>
        <position position="87"/>
    </location>
    <ligand>
        <name>Fe cation</name>
        <dbReference type="ChEBI" id="CHEBI:24875"/>
    </ligand>
</feature>
<dbReference type="GO" id="GO:0045892">
    <property type="term" value="P:negative regulation of DNA-templated transcription"/>
    <property type="evidence" value="ECO:0007669"/>
    <property type="project" value="TreeGrafter"/>
</dbReference>
<sequence>MAGAEMTKTAPQRNTRQRTAVRTALGHQPGFVSAQDLHASMRAAGETVGLATVYRALADMVRSDEADSIHTEDGTQLFRACEDADGHHHHLICVDCGATIEIDPPMESWVEQVCAENGFTPVRHVLDVFGRCRDCQGLAAHAE</sequence>
<evidence type="ECO:0000256" key="7">
    <source>
        <dbReference type="ARBA" id="ARBA00022833"/>
    </source>
</evidence>
<dbReference type="InterPro" id="IPR043135">
    <property type="entry name" value="Fur_C"/>
</dbReference>
<dbReference type="AlphaFoldDB" id="A0A542ZWN0"/>
<dbReference type="SUPFAM" id="SSF46785">
    <property type="entry name" value="Winged helix' DNA-binding domain"/>
    <property type="match status" value="1"/>
</dbReference>
<keyword evidence="12" id="KW-0408">Iron</keyword>
<dbReference type="Proteomes" id="UP000315389">
    <property type="component" value="Unassembled WGS sequence"/>
</dbReference>
<dbReference type="PANTHER" id="PTHR33202:SF2">
    <property type="entry name" value="FERRIC UPTAKE REGULATION PROTEIN"/>
    <property type="match status" value="1"/>
</dbReference>
<dbReference type="CDD" id="cd07153">
    <property type="entry name" value="Fur_like"/>
    <property type="match status" value="1"/>
</dbReference>
<keyword evidence="8" id="KW-0805">Transcription regulation</keyword>
<evidence type="ECO:0000313" key="14">
    <source>
        <dbReference type="Proteomes" id="UP000315389"/>
    </source>
</evidence>
<comment type="subcellular location">
    <subcellularLocation>
        <location evidence="1">Cytoplasm</location>
    </subcellularLocation>
</comment>
<gene>
    <name evidence="13" type="ORF">FB461_1269</name>
</gene>
<dbReference type="InterPro" id="IPR002481">
    <property type="entry name" value="FUR"/>
</dbReference>
<dbReference type="PANTHER" id="PTHR33202">
    <property type="entry name" value="ZINC UPTAKE REGULATION PROTEIN"/>
    <property type="match status" value="1"/>
</dbReference>
<keyword evidence="4" id="KW-0963">Cytoplasm</keyword>
<comment type="cofactor">
    <cofactor evidence="12">
        <name>Mn(2+)</name>
        <dbReference type="ChEBI" id="CHEBI:29035"/>
    </cofactor>
    <cofactor evidence="12">
        <name>Fe(2+)</name>
        <dbReference type="ChEBI" id="CHEBI:29033"/>
    </cofactor>
    <text evidence="12">Binds 1 Mn(2+) or Fe(2+) ion per subunit.</text>
</comment>
<organism evidence="13 14">
    <name type="scientific">Rarobacter faecitabidus</name>
    <dbReference type="NCBI Taxonomy" id="13243"/>
    <lineage>
        <taxon>Bacteria</taxon>
        <taxon>Bacillati</taxon>
        <taxon>Actinomycetota</taxon>
        <taxon>Actinomycetes</taxon>
        <taxon>Micrococcales</taxon>
        <taxon>Rarobacteraceae</taxon>
        <taxon>Rarobacter</taxon>
    </lineage>
</organism>
<protein>
    <submittedName>
        <fullName evidence="13">Fur family zinc uptake regulator</fullName>
    </submittedName>
</protein>
<evidence type="ECO:0000256" key="1">
    <source>
        <dbReference type="ARBA" id="ARBA00004496"/>
    </source>
</evidence>
<evidence type="ECO:0000256" key="10">
    <source>
        <dbReference type="ARBA" id="ARBA00023163"/>
    </source>
</evidence>
<reference evidence="13 14" key="1">
    <citation type="submission" date="2019-06" db="EMBL/GenBank/DDBJ databases">
        <title>Sequencing the genomes of 1000 actinobacteria strains.</title>
        <authorList>
            <person name="Klenk H.-P."/>
        </authorList>
    </citation>
    <scope>NUCLEOTIDE SEQUENCE [LARGE SCALE GENOMIC DNA]</scope>
    <source>
        <strain evidence="13 14">DSM 4813</strain>
    </source>
</reference>
<keyword evidence="7 11" id="KW-0862">Zinc</keyword>
<evidence type="ECO:0000256" key="4">
    <source>
        <dbReference type="ARBA" id="ARBA00022490"/>
    </source>
</evidence>
<comment type="cofactor">
    <cofactor evidence="11">
        <name>Zn(2+)</name>
        <dbReference type="ChEBI" id="CHEBI:29105"/>
    </cofactor>
    <text evidence="11">Binds 1 zinc ion per subunit.</text>
</comment>
<dbReference type="Gene3D" id="3.30.1490.190">
    <property type="match status" value="1"/>
</dbReference>
<dbReference type="GO" id="GO:0003700">
    <property type="term" value="F:DNA-binding transcription factor activity"/>
    <property type="evidence" value="ECO:0007669"/>
    <property type="project" value="InterPro"/>
</dbReference>